<comment type="caution">
    <text evidence="2">The sequence shown here is derived from an EMBL/GenBank/DDBJ whole genome shotgun (WGS) entry which is preliminary data.</text>
</comment>
<proteinExistence type="predicted"/>
<organism evidence="2 3">
    <name type="scientific">Luteolibacter flavescens</name>
    <dbReference type="NCBI Taxonomy" id="1859460"/>
    <lineage>
        <taxon>Bacteria</taxon>
        <taxon>Pseudomonadati</taxon>
        <taxon>Verrucomicrobiota</taxon>
        <taxon>Verrucomicrobiia</taxon>
        <taxon>Verrucomicrobiales</taxon>
        <taxon>Verrucomicrobiaceae</taxon>
        <taxon>Luteolibacter</taxon>
    </lineage>
</organism>
<protein>
    <submittedName>
        <fullName evidence="2">Prepilin-type N-terminal cleavage/methylation domain-containing protein</fullName>
    </submittedName>
</protein>
<keyword evidence="1" id="KW-0812">Transmembrane</keyword>
<keyword evidence="1" id="KW-1133">Transmembrane helix</keyword>
<dbReference type="EMBL" id="JAPDDS010000010">
    <property type="protein sequence ID" value="MCW1886462.1"/>
    <property type="molecule type" value="Genomic_DNA"/>
</dbReference>
<dbReference type="Proteomes" id="UP001207930">
    <property type="component" value="Unassembled WGS sequence"/>
</dbReference>
<gene>
    <name evidence="2" type="ORF">OKA04_17115</name>
</gene>
<evidence type="ECO:0000313" key="3">
    <source>
        <dbReference type="Proteomes" id="UP001207930"/>
    </source>
</evidence>
<dbReference type="RefSeq" id="WP_264502419.1">
    <property type="nucleotide sequence ID" value="NZ_JAPDDS010000010.1"/>
</dbReference>
<keyword evidence="1" id="KW-0472">Membrane</keyword>
<dbReference type="SUPFAM" id="SSF54523">
    <property type="entry name" value="Pili subunits"/>
    <property type="match status" value="1"/>
</dbReference>
<sequence>MRKGFQRQGQQGFTLMEIVIVLVLVALMVGGALAYMAVSDDERTLRRSYVEVESLAKRARALAALQQRPYALEFYEQTVSLMPLAEAMVDPRDRENMLAHQENMLAEQAMMAAEEGSAPVSSFNPIHASWTVDDDVKMFVRRWASDNWIPSDTKNRHVWRFDPEGFCEPLGVKFAQERSWVEIEFHPLTGGIRDQVQEIY</sequence>
<keyword evidence="3" id="KW-1185">Reference proteome</keyword>
<name>A0ABT3FSP2_9BACT</name>
<feature type="transmembrane region" description="Helical" evidence="1">
    <location>
        <begin position="12"/>
        <end position="38"/>
    </location>
</feature>
<accession>A0ABT3FSP2</accession>
<dbReference type="InterPro" id="IPR045584">
    <property type="entry name" value="Pilin-like"/>
</dbReference>
<dbReference type="Pfam" id="PF07963">
    <property type="entry name" value="N_methyl"/>
    <property type="match status" value="1"/>
</dbReference>
<evidence type="ECO:0000256" key="1">
    <source>
        <dbReference type="SAM" id="Phobius"/>
    </source>
</evidence>
<evidence type="ECO:0000313" key="2">
    <source>
        <dbReference type="EMBL" id="MCW1886462.1"/>
    </source>
</evidence>
<dbReference type="NCBIfam" id="TIGR02532">
    <property type="entry name" value="IV_pilin_GFxxxE"/>
    <property type="match status" value="1"/>
</dbReference>
<reference evidence="2 3" key="1">
    <citation type="submission" date="2022-10" db="EMBL/GenBank/DDBJ databases">
        <title>Luteolibacter flavescens strain MCCC 1K03193, whole genome shotgun sequencing project.</title>
        <authorList>
            <person name="Zhao G."/>
            <person name="Shen L."/>
        </authorList>
    </citation>
    <scope>NUCLEOTIDE SEQUENCE [LARGE SCALE GENOMIC DNA]</scope>
    <source>
        <strain evidence="2 3">MCCC 1K03193</strain>
    </source>
</reference>
<dbReference type="InterPro" id="IPR012902">
    <property type="entry name" value="N_methyl_site"/>
</dbReference>